<name>A0A8H3L1T3_9GLOM</name>
<dbReference type="PROSITE" id="PS51293">
    <property type="entry name" value="SANT"/>
    <property type="match status" value="1"/>
</dbReference>
<protein>
    <submittedName>
        <fullName evidence="7">snRNA-activating protein complex subunit 4 isoform X1</fullName>
    </submittedName>
</protein>
<evidence type="ECO:0000259" key="6">
    <source>
        <dbReference type="PROSITE" id="PS51293"/>
    </source>
</evidence>
<gene>
    <name evidence="7" type="ORF">RCL2_000749100</name>
</gene>
<evidence type="ECO:0000256" key="1">
    <source>
        <dbReference type="ARBA" id="ARBA00023015"/>
    </source>
</evidence>
<dbReference type="SUPFAM" id="SSF46689">
    <property type="entry name" value="Homeodomain-like"/>
    <property type="match status" value="3"/>
</dbReference>
<dbReference type="Pfam" id="PF00249">
    <property type="entry name" value="Myb_DNA-binding"/>
    <property type="match status" value="1"/>
</dbReference>
<dbReference type="GO" id="GO:0000978">
    <property type="term" value="F:RNA polymerase II cis-regulatory region sequence-specific DNA binding"/>
    <property type="evidence" value="ECO:0007669"/>
    <property type="project" value="TreeGrafter"/>
</dbReference>
<accession>A0A8H3L1T3</accession>
<keyword evidence="2" id="KW-0238">DNA-binding</keyword>
<evidence type="ECO:0000313" key="8">
    <source>
        <dbReference type="Proteomes" id="UP000615446"/>
    </source>
</evidence>
<dbReference type="PANTHER" id="PTHR46621:SF1">
    <property type="entry name" value="SNRNA-ACTIVATING PROTEIN COMPLEX SUBUNIT 4"/>
    <property type="match status" value="1"/>
</dbReference>
<dbReference type="CDD" id="cd00167">
    <property type="entry name" value="SANT"/>
    <property type="match status" value="1"/>
</dbReference>
<dbReference type="GO" id="GO:0019185">
    <property type="term" value="C:snRNA-activating protein complex"/>
    <property type="evidence" value="ECO:0007669"/>
    <property type="project" value="TreeGrafter"/>
</dbReference>
<dbReference type="InterPro" id="IPR001005">
    <property type="entry name" value="SANT/Myb"/>
</dbReference>
<proteinExistence type="predicted"/>
<dbReference type="GO" id="GO:0042795">
    <property type="term" value="P:snRNA transcription by RNA polymerase II"/>
    <property type="evidence" value="ECO:0007669"/>
    <property type="project" value="TreeGrafter"/>
</dbReference>
<feature type="domain" description="Myb-like" evidence="5">
    <location>
        <begin position="145"/>
        <end position="175"/>
    </location>
</feature>
<dbReference type="InterPro" id="IPR009057">
    <property type="entry name" value="Homeodomain-like_sf"/>
</dbReference>
<evidence type="ECO:0000313" key="7">
    <source>
        <dbReference type="EMBL" id="GES80198.1"/>
    </source>
</evidence>
<dbReference type="InterPro" id="IPR051575">
    <property type="entry name" value="Myb-like_DNA-bd"/>
</dbReference>
<keyword evidence="3" id="KW-0804">Transcription</keyword>
<evidence type="ECO:0000256" key="4">
    <source>
        <dbReference type="ARBA" id="ARBA00023242"/>
    </source>
</evidence>
<dbReference type="OrthoDB" id="2143914at2759"/>
<reference evidence="7" key="1">
    <citation type="submission" date="2019-10" db="EMBL/GenBank/DDBJ databases">
        <title>Conservation and host-specific expression of non-tandemly repeated heterogenous ribosome RNA gene in arbuscular mycorrhizal fungi.</title>
        <authorList>
            <person name="Maeda T."/>
            <person name="Kobayashi Y."/>
            <person name="Nakagawa T."/>
            <person name="Ezawa T."/>
            <person name="Yamaguchi K."/>
            <person name="Bino T."/>
            <person name="Nishimoto Y."/>
            <person name="Shigenobu S."/>
            <person name="Kawaguchi M."/>
        </authorList>
    </citation>
    <scope>NUCLEOTIDE SEQUENCE</scope>
    <source>
        <strain evidence="7">HR1</strain>
    </source>
</reference>
<dbReference type="Pfam" id="PF13921">
    <property type="entry name" value="Myb_DNA-bind_6"/>
    <property type="match status" value="1"/>
</dbReference>
<dbReference type="SMART" id="SM00717">
    <property type="entry name" value="SANT"/>
    <property type="match status" value="4"/>
</dbReference>
<organism evidence="7 8">
    <name type="scientific">Rhizophagus clarus</name>
    <dbReference type="NCBI Taxonomy" id="94130"/>
    <lineage>
        <taxon>Eukaryota</taxon>
        <taxon>Fungi</taxon>
        <taxon>Fungi incertae sedis</taxon>
        <taxon>Mucoromycota</taxon>
        <taxon>Glomeromycotina</taxon>
        <taxon>Glomeromycetes</taxon>
        <taxon>Glomerales</taxon>
        <taxon>Glomeraceae</taxon>
        <taxon>Rhizophagus</taxon>
    </lineage>
</organism>
<sequence length="304" mass="36140">MFYLQIKIKSFNVNRFNKILRQNKLLSKGKTPSQNKMSSRATNSIQSFIKSIDPEVDLTMKTIQRKDIIKSTKSKYATKYSKEEKRVLFGAVMKHSGSWKLISEKYFSSKRSPLSLSIKWVQINQDNKLPLSFYFKNKNHYIKEWTKKEDKILIEKINKYGVGSWARISTYLPKKVQPKLVIDIKNYHSYQKKENGQKMMIDPYLIWLKNLAKTGKENIKLNNAIIEHGENWYEILKLFPHRELNDIKAHDRSNPRLNPFVNVGKWNTSEIKKFGRDWENVSKLIKTRSPMQCYTYQYVRKKKE</sequence>
<dbReference type="GO" id="GO:0001006">
    <property type="term" value="F:RNA polymerase III type 3 promoter sequence-specific DNA binding"/>
    <property type="evidence" value="ECO:0007669"/>
    <property type="project" value="TreeGrafter"/>
</dbReference>
<dbReference type="InterPro" id="IPR017884">
    <property type="entry name" value="SANT_dom"/>
</dbReference>
<dbReference type="GO" id="GO:0042796">
    <property type="term" value="P:snRNA transcription by RNA polymerase III"/>
    <property type="evidence" value="ECO:0007669"/>
    <property type="project" value="TreeGrafter"/>
</dbReference>
<dbReference type="AlphaFoldDB" id="A0A8H3L1T3"/>
<keyword evidence="1" id="KW-0805">Transcription regulation</keyword>
<evidence type="ECO:0000259" key="5">
    <source>
        <dbReference type="PROSITE" id="PS50090"/>
    </source>
</evidence>
<dbReference type="Gene3D" id="1.10.10.60">
    <property type="entry name" value="Homeodomain-like"/>
    <property type="match status" value="2"/>
</dbReference>
<evidence type="ECO:0000256" key="3">
    <source>
        <dbReference type="ARBA" id="ARBA00023163"/>
    </source>
</evidence>
<dbReference type="Proteomes" id="UP000615446">
    <property type="component" value="Unassembled WGS sequence"/>
</dbReference>
<feature type="domain" description="SANT" evidence="6">
    <location>
        <begin position="271"/>
        <end position="304"/>
    </location>
</feature>
<dbReference type="PANTHER" id="PTHR46621">
    <property type="entry name" value="SNRNA-ACTIVATING PROTEIN COMPLEX SUBUNIT 4"/>
    <property type="match status" value="1"/>
</dbReference>
<evidence type="ECO:0000256" key="2">
    <source>
        <dbReference type="ARBA" id="ARBA00023125"/>
    </source>
</evidence>
<dbReference type="PROSITE" id="PS50090">
    <property type="entry name" value="MYB_LIKE"/>
    <property type="match status" value="1"/>
</dbReference>
<dbReference type="EMBL" id="BLAL01000047">
    <property type="protein sequence ID" value="GES80198.1"/>
    <property type="molecule type" value="Genomic_DNA"/>
</dbReference>
<keyword evidence="4" id="KW-0539">Nucleus</keyword>
<comment type="caution">
    <text evidence="7">The sequence shown here is derived from an EMBL/GenBank/DDBJ whole genome shotgun (WGS) entry which is preliminary data.</text>
</comment>